<feature type="region of interest" description="Disordered" evidence="1">
    <location>
        <begin position="24"/>
        <end position="60"/>
    </location>
</feature>
<name>A0AA39IVK5_9AGAR</name>
<evidence type="ECO:0000256" key="1">
    <source>
        <dbReference type="SAM" id="MobiDB-lite"/>
    </source>
</evidence>
<dbReference type="AlphaFoldDB" id="A0AA39IVK5"/>
<evidence type="ECO:0000313" key="3">
    <source>
        <dbReference type="Proteomes" id="UP001175226"/>
    </source>
</evidence>
<proteinExistence type="predicted"/>
<sequence length="180" mass="20056">MLEHYPTVLTTEILEIKTRLFGPPEPTLKKGQRRLHADPRSPYASSTMLRDEWPLPSNDETPAVKQVLATWVPKDKDTVDEVRKRGLPAEIPIFPPFTTFHAPCDDLFLSILQKDDASSKQRGHVALDDDGKCENLDGCGYSCISRSVPDQRDVVCSTSHRDDVSSSGKQGKHSSGVRDE</sequence>
<feature type="compositionally biased region" description="Basic and acidic residues" evidence="1">
    <location>
        <begin position="152"/>
        <end position="164"/>
    </location>
</feature>
<protein>
    <submittedName>
        <fullName evidence="2">Uncharacterized protein</fullName>
    </submittedName>
</protein>
<comment type="caution">
    <text evidence="2">The sequence shown here is derived from an EMBL/GenBank/DDBJ whole genome shotgun (WGS) entry which is preliminary data.</text>
</comment>
<dbReference type="EMBL" id="JAUEPT010000118">
    <property type="protein sequence ID" value="KAK0431258.1"/>
    <property type="molecule type" value="Genomic_DNA"/>
</dbReference>
<feature type="region of interest" description="Disordered" evidence="1">
    <location>
        <begin position="152"/>
        <end position="180"/>
    </location>
</feature>
<accession>A0AA39IVK5</accession>
<organism evidence="2 3">
    <name type="scientific">Armillaria borealis</name>
    <dbReference type="NCBI Taxonomy" id="47425"/>
    <lineage>
        <taxon>Eukaryota</taxon>
        <taxon>Fungi</taxon>
        <taxon>Dikarya</taxon>
        <taxon>Basidiomycota</taxon>
        <taxon>Agaricomycotina</taxon>
        <taxon>Agaricomycetes</taxon>
        <taxon>Agaricomycetidae</taxon>
        <taxon>Agaricales</taxon>
        <taxon>Marasmiineae</taxon>
        <taxon>Physalacriaceae</taxon>
        <taxon>Armillaria</taxon>
    </lineage>
</organism>
<reference evidence="2" key="1">
    <citation type="submission" date="2023-06" db="EMBL/GenBank/DDBJ databases">
        <authorList>
            <consortium name="Lawrence Berkeley National Laboratory"/>
            <person name="Ahrendt S."/>
            <person name="Sahu N."/>
            <person name="Indic B."/>
            <person name="Wong-Bajracharya J."/>
            <person name="Merenyi Z."/>
            <person name="Ke H.-M."/>
            <person name="Monk M."/>
            <person name="Kocsube S."/>
            <person name="Drula E."/>
            <person name="Lipzen A."/>
            <person name="Balint B."/>
            <person name="Henrissat B."/>
            <person name="Andreopoulos B."/>
            <person name="Martin F.M."/>
            <person name="Harder C.B."/>
            <person name="Rigling D."/>
            <person name="Ford K.L."/>
            <person name="Foster G.D."/>
            <person name="Pangilinan J."/>
            <person name="Papanicolaou A."/>
            <person name="Barry K."/>
            <person name="LaButti K."/>
            <person name="Viragh M."/>
            <person name="Koriabine M."/>
            <person name="Yan M."/>
            <person name="Riley R."/>
            <person name="Champramary S."/>
            <person name="Plett K.L."/>
            <person name="Tsai I.J."/>
            <person name="Slot J."/>
            <person name="Sipos G."/>
            <person name="Plett J."/>
            <person name="Nagy L.G."/>
            <person name="Grigoriev I.V."/>
        </authorList>
    </citation>
    <scope>NUCLEOTIDE SEQUENCE</scope>
    <source>
        <strain evidence="2">FPL87.14</strain>
    </source>
</reference>
<gene>
    <name evidence="2" type="ORF">EV421DRAFT_1928148</name>
</gene>
<evidence type="ECO:0000313" key="2">
    <source>
        <dbReference type="EMBL" id="KAK0431258.1"/>
    </source>
</evidence>
<dbReference type="Proteomes" id="UP001175226">
    <property type="component" value="Unassembled WGS sequence"/>
</dbReference>
<keyword evidence="3" id="KW-1185">Reference proteome</keyword>